<dbReference type="OrthoDB" id="10056949at2759"/>
<feature type="non-terminal residue" evidence="2">
    <location>
        <position position="1"/>
    </location>
</feature>
<organism evidence="2 3">
    <name type="scientific">Piaya cayana</name>
    <name type="common">Common squirrel cuckoo</name>
    <dbReference type="NCBI Taxonomy" id="33601"/>
    <lineage>
        <taxon>Eukaryota</taxon>
        <taxon>Metazoa</taxon>
        <taxon>Chordata</taxon>
        <taxon>Craniata</taxon>
        <taxon>Vertebrata</taxon>
        <taxon>Euteleostomi</taxon>
        <taxon>Archelosauria</taxon>
        <taxon>Archosauria</taxon>
        <taxon>Dinosauria</taxon>
        <taxon>Saurischia</taxon>
        <taxon>Theropoda</taxon>
        <taxon>Coelurosauria</taxon>
        <taxon>Aves</taxon>
        <taxon>Neognathae</taxon>
        <taxon>Neoaves</taxon>
        <taxon>Otidimorphae</taxon>
        <taxon>Cuculiformes</taxon>
        <taxon>Coccyzidae</taxon>
        <taxon>Piaya</taxon>
    </lineage>
</organism>
<keyword evidence="3" id="KW-1185">Reference proteome</keyword>
<dbReference type="InterPro" id="IPR057321">
    <property type="entry name" value="RFX1-4/6/8-like_BCD"/>
</dbReference>
<gene>
    <name evidence="2" type="primary">Rfx8</name>
    <name evidence="2" type="ORF">PIACAY_R12093</name>
</gene>
<accession>A0A850X5Q0</accession>
<evidence type="ECO:0000259" key="1">
    <source>
        <dbReference type="Pfam" id="PF25340"/>
    </source>
</evidence>
<feature type="domain" description="RFX1-4/6/8-like BCD" evidence="1">
    <location>
        <begin position="1"/>
        <end position="122"/>
    </location>
</feature>
<dbReference type="Pfam" id="PF25340">
    <property type="entry name" value="BCD_RFX"/>
    <property type="match status" value="1"/>
</dbReference>
<sequence>MREILNSNSRVTVLRSNLHAIINQGLLEMPGNFFQTKYKNTELLQNDIGVKCLNNLLSFLEPYTDIRDLLSCMSSNLQAFVIKPSRSKEEFSKLASDFQLRWNFLLSAVSKAMTLNCGHSFG</sequence>
<name>A0A850X5Q0_PIACA</name>
<comment type="caution">
    <text evidence="2">The sequence shown here is derived from an EMBL/GenBank/DDBJ whole genome shotgun (WGS) entry which is preliminary data.</text>
</comment>
<proteinExistence type="predicted"/>
<evidence type="ECO:0000313" key="2">
    <source>
        <dbReference type="EMBL" id="NWH73499.1"/>
    </source>
</evidence>
<dbReference type="AlphaFoldDB" id="A0A850X5Q0"/>
<protein>
    <submittedName>
        <fullName evidence="2">RFX8 protein</fullName>
    </submittedName>
</protein>
<dbReference type="Proteomes" id="UP000653271">
    <property type="component" value="Unassembled WGS sequence"/>
</dbReference>
<feature type="non-terminal residue" evidence="2">
    <location>
        <position position="122"/>
    </location>
</feature>
<evidence type="ECO:0000313" key="3">
    <source>
        <dbReference type="Proteomes" id="UP000653271"/>
    </source>
</evidence>
<reference evidence="2" key="1">
    <citation type="submission" date="2019-09" db="EMBL/GenBank/DDBJ databases">
        <title>Bird 10,000 Genomes (B10K) Project - Family phase.</title>
        <authorList>
            <person name="Zhang G."/>
        </authorList>
    </citation>
    <scope>NUCLEOTIDE SEQUENCE</scope>
    <source>
        <strain evidence="2">B10K-DU-008-47</strain>
        <tissue evidence="2">Mixed tissue sample</tissue>
    </source>
</reference>
<dbReference type="EMBL" id="WAAB01008362">
    <property type="protein sequence ID" value="NWH73499.1"/>
    <property type="molecule type" value="Genomic_DNA"/>
</dbReference>